<name>A0A838AC17_9PSEU</name>
<dbReference type="Pfam" id="PF00501">
    <property type="entry name" value="AMP-binding"/>
    <property type="match status" value="1"/>
</dbReference>
<evidence type="ECO:0000256" key="3">
    <source>
        <dbReference type="ARBA" id="ARBA00022741"/>
    </source>
</evidence>
<dbReference type="Proteomes" id="UP000582974">
    <property type="component" value="Unassembled WGS sequence"/>
</dbReference>
<dbReference type="Gene3D" id="3.30.300.30">
    <property type="match status" value="1"/>
</dbReference>
<evidence type="ECO:0000313" key="9">
    <source>
        <dbReference type="Proteomes" id="UP000582974"/>
    </source>
</evidence>
<dbReference type="InterPro" id="IPR020845">
    <property type="entry name" value="AMP-binding_CS"/>
</dbReference>
<dbReference type="InterPro" id="IPR025110">
    <property type="entry name" value="AMP-bd_C"/>
</dbReference>
<dbReference type="GO" id="GO:0004321">
    <property type="term" value="F:fatty-acyl-CoA synthase activity"/>
    <property type="evidence" value="ECO:0007669"/>
    <property type="project" value="TreeGrafter"/>
</dbReference>
<dbReference type="Gene3D" id="3.40.50.12780">
    <property type="entry name" value="N-terminal domain of ligase-like"/>
    <property type="match status" value="1"/>
</dbReference>
<evidence type="ECO:0000259" key="6">
    <source>
        <dbReference type="Pfam" id="PF00501"/>
    </source>
</evidence>
<feature type="domain" description="AMP-dependent synthetase/ligase" evidence="6">
    <location>
        <begin position="51"/>
        <end position="404"/>
    </location>
</feature>
<sequence>MSIAEFRAARDLLLTHREDYDTACREFRWPRLGEFNWALDHFDAVAADPDTADRPALWIVEQDGGEGRWSYAELSQRSNRVANWLREQGVGRGDRLILMLANQLELWETILAAMKLGAVIIPASTLLAAADLRDRVERGQVRHVVARSDITGQFDDVPGDYTRISVGTPVDGWRDYAEAYEASPEFEPDGPTLASDTLLLYFTSGTTSLPKLVEHTHASYPVGHLSTMYWIGLRPGDVHLNISSPGWAKHAWSNVFAPWNAEATIFIYNYSRFDPDGLLDTLVRCGVDTLCAPPTVWRMLIQADLGRALVPLREAVGAGEPLNPEVIEQVEKAWGLRIRDGFGQTETTVQVANTPGQPVKLGSMGRAVPGYTVELIDPVTGEPSDEGEICLDLAERPLGLMAGYRDDEERNAEVMSGGYYHTGDVGARDEQGYITYVGRSDDVFKASDYRISPFELESVLIGHEAVAEAAVVPSPDPVRGAVPKAYVLLAGGHQPDRDTALTILRFARENLAPYKRIRRLEFADLPKTISGKIRRVQLRDREDEQYSNGEVRPEDEYRDTDIPELRS</sequence>
<feature type="region of interest" description="Disordered" evidence="5">
    <location>
        <begin position="540"/>
        <end position="567"/>
    </location>
</feature>
<comment type="caution">
    <text evidence="8">The sequence shown here is derived from an EMBL/GenBank/DDBJ whole genome shotgun (WGS) entry which is preliminary data.</text>
</comment>
<dbReference type="PROSITE" id="PS00455">
    <property type="entry name" value="AMP_BINDING"/>
    <property type="match status" value="1"/>
</dbReference>
<reference evidence="8 9" key="1">
    <citation type="submission" date="2020-07" db="EMBL/GenBank/DDBJ databases">
        <title>Genome of Haloechinothrix sp.</title>
        <authorList>
            <person name="Tang S.-K."/>
            <person name="Yang L."/>
            <person name="Zhu W.-Y."/>
        </authorList>
    </citation>
    <scope>NUCLEOTIDE SEQUENCE [LARGE SCALE GENOMIC DNA]</scope>
    <source>
        <strain evidence="8 9">YIM 98757</strain>
    </source>
</reference>
<dbReference type="InterPro" id="IPR051087">
    <property type="entry name" value="Mitochondrial_ACSM"/>
</dbReference>
<keyword evidence="4" id="KW-0067">ATP-binding</keyword>
<organism evidence="8 9">
    <name type="scientific">Haloechinothrix aidingensis</name>
    <dbReference type="NCBI Taxonomy" id="2752311"/>
    <lineage>
        <taxon>Bacteria</taxon>
        <taxon>Bacillati</taxon>
        <taxon>Actinomycetota</taxon>
        <taxon>Actinomycetes</taxon>
        <taxon>Pseudonocardiales</taxon>
        <taxon>Pseudonocardiaceae</taxon>
        <taxon>Haloechinothrix</taxon>
    </lineage>
</organism>
<feature type="compositionally biased region" description="Basic and acidic residues" evidence="5">
    <location>
        <begin position="551"/>
        <end position="567"/>
    </location>
</feature>
<keyword evidence="3" id="KW-0547">Nucleotide-binding</keyword>
<dbReference type="GO" id="GO:0015645">
    <property type="term" value="F:fatty acid ligase activity"/>
    <property type="evidence" value="ECO:0007669"/>
    <property type="project" value="TreeGrafter"/>
</dbReference>
<evidence type="ECO:0000256" key="4">
    <source>
        <dbReference type="ARBA" id="ARBA00022840"/>
    </source>
</evidence>
<protein>
    <submittedName>
        <fullName evidence="8">AMP-binding protein</fullName>
    </submittedName>
</protein>
<dbReference type="AlphaFoldDB" id="A0A838AC17"/>
<dbReference type="RefSeq" id="WP_180893636.1">
    <property type="nucleotide sequence ID" value="NZ_JACCKD010000005.1"/>
</dbReference>
<dbReference type="GO" id="GO:0006637">
    <property type="term" value="P:acyl-CoA metabolic process"/>
    <property type="evidence" value="ECO:0007669"/>
    <property type="project" value="TreeGrafter"/>
</dbReference>
<evidence type="ECO:0000259" key="7">
    <source>
        <dbReference type="Pfam" id="PF13193"/>
    </source>
</evidence>
<evidence type="ECO:0000256" key="1">
    <source>
        <dbReference type="ARBA" id="ARBA00006432"/>
    </source>
</evidence>
<dbReference type="InterPro" id="IPR042099">
    <property type="entry name" value="ANL_N_sf"/>
</dbReference>
<dbReference type="FunFam" id="3.30.300.30:FF:000028">
    <property type="entry name" value="AMP-dependent synthetase"/>
    <property type="match status" value="1"/>
</dbReference>
<dbReference type="PANTHER" id="PTHR43605">
    <property type="entry name" value="ACYL-COENZYME A SYNTHETASE"/>
    <property type="match status" value="1"/>
</dbReference>
<evidence type="ECO:0000256" key="2">
    <source>
        <dbReference type="ARBA" id="ARBA00022598"/>
    </source>
</evidence>
<dbReference type="Pfam" id="PF13193">
    <property type="entry name" value="AMP-binding_C"/>
    <property type="match status" value="1"/>
</dbReference>
<dbReference type="PANTHER" id="PTHR43605:SF10">
    <property type="entry name" value="ACYL-COA SYNTHETASE MEDIUM CHAIN FAMILY MEMBER 3"/>
    <property type="match status" value="1"/>
</dbReference>
<gene>
    <name evidence="8" type="ORF">H0B56_14710</name>
</gene>
<dbReference type="EMBL" id="JACCKD010000005">
    <property type="protein sequence ID" value="MBA0126799.1"/>
    <property type="molecule type" value="Genomic_DNA"/>
</dbReference>
<keyword evidence="9" id="KW-1185">Reference proteome</keyword>
<keyword evidence="2" id="KW-0436">Ligase</keyword>
<feature type="domain" description="AMP-binding enzyme C-terminal" evidence="7">
    <location>
        <begin position="455"/>
        <end position="532"/>
    </location>
</feature>
<dbReference type="GO" id="GO:0006633">
    <property type="term" value="P:fatty acid biosynthetic process"/>
    <property type="evidence" value="ECO:0007669"/>
    <property type="project" value="TreeGrafter"/>
</dbReference>
<comment type="similarity">
    <text evidence="1">Belongs to the ATP-dependent AMP-binding enzyme family.</text>
</comment>
<dbReference type="GO" id="GO:0016405">
    <property type="term" value="F:CoA-ligase activity"/>
    <property type="evidence" value="ECO:0007669"/>
    <property type="project" value="UniProtKB-ARBA"/>
</dbReference>
<dbReference type="InterPro" id="IPR000873">
    <property type="entry name" value="AMP-dep_synth/lig_dom"/>
</dbReference>
<dbReference type="GO" id="GO:0005524">
    <property type="term" value="F:ATP binding"/>
    <property type="evidence" value="ECO:0007669"/>
    <property type="project" value="UniProtKB-KW"/>
</dbReference>
<accession>A0A838AC17</accession>
<evidence type="ECO:0000256" key="5">
    <source>
        <dbReference type="SAM" id="MobiDB-lite"/>
    </source>
</evidence>
<dbReference type="SUPFAM" id="SSF56801">
    <property type="entry name" value="Acetyl-CoA synthetase-like"/>
    <property type="match status" value="1"/>
</dbReference>
<evidence type="ECO:0000313" key="8">
    <source>
        <dbReference type="EMBL" id="MBA0126799.1"/>
    </source>
</evidence>
<proteinExistence type="inferred from homology"/>
<dbReference type="InterPro" id="IPR045851">
    <property type="entry name" value="AMP-bd_C_sf"/>
</dbReference>